<dbReference type="SUPFAM" id="SSF52096">
    <property type="entry name" value="ClpP/crotonase"/>
    <property type="match status" value="1"/>
</dbReference>
<evidence type="ECO:0000313" key="1">
    <source>
        <dbReference type="EMBL" id="ARN83011.1"/>
    </source>
</evidence>
<gene>
    <name evidence="1" type="ORF">B1812_20160</name>
</gene>
<proteinExistence type="predicted"/>
<keyword evidence="2" id="KW-1185">Reference proteome</keyword>
<organism evidence="1 2">
    <name type="scientific">Methylocystis bryophila</name>
    <dbReference type="NCBI Taxonomy" id="655015"/>
    <lineage>
        <taxon>Bacteria</taxon>
        <taxon>Pseudomonadati</taxon>
        <taxon>Pseudomonadota</taxon>
        <taxon>Alphaproteobacteria</taxon>
        <taxon>Hyphomicrobiales</taxon>
        <taxon>Methylocystaceae</taxon>
        <taxon>Methylocystis</taxon>
    </lineage>
</organism>
<dbReference type="AlphaFoldDB" id="A0A1W6MZJ4"/>
<dbReference type="STRING" id="655015.B1812_20160"/>
<dbReference type="KEGG" id="mbry:B1812_20160"/>
<dbReference type="OrthoDB" id="5936191at2"/>
<dbReference type="RefSeq" id="WP_085773156.1">
    <property type="nucleotide sequence ID" value="NZ_AP027149.1"/>
</dbReference>
<dbReference type="Gene3D" id="3.90.226.10">
    <property type="entry name" value="2-enoyl-CoA Hydratase, Chain A, domain 1"/>
    <property type="match status" value="1"/>
</dbReference>
<dbReference type="Proteomes" id="UP000193978">
    <property type="component" value="Chromosome"/>
</dbReference>
<dbReference type="EMBL" id="CP019948">
    <property type="protein sequence ID" value="ARN83011.1"/>
    <property type="molecule type" value="Genomic_DNA"/>
</dbReference>
<protein>
    <submittedName>
        <fullName evidence="1">Uncharacterized protein</fullName>
    </submittedName>
</protein>
<evidence type="ECO:0000313" key="2">
    <source>
        <dbReference type="Proteomes" id="UP000193978"/>
    </source>
</evidence>
<name>A0A1W6MZJ4_9HYPH</name>
<reference evidence="1 2" key="1">
    <citation type="submission" date="2017-02" db="EMBL/GenBank/DDBJ databases">
        <authorList>
            <person name="Peterson S.W."/>
        </authorList>
    </citation>
    <scope>NUCLEOTIDE SEQUENCE [LARGE SCALE GENOMIC DNA]</scope>
    <source>
        <strain evidence="1 2">S285</strain>
    </source>
</reference>
<dbReference type="InterPro" id="IPR029045">
    <property type="entry name" value="ClpP/crotonase-like_dom_sf"/>
</dbReference>
<accession>A0A1W6MZJ4</accession>
<sequence length="380" mass="40653">MSADPVLSSRSLISGQRLPTIVQHLRNSIQRSFLPFAGCMLQWRLAAALIFGIACAGRTEPTQAAVPDMTFDLVQLQSGNCTTECPRVFTAVGGIVETSPQSLLAFMRSQLGQRNLRLVVLLSSPGGSVAAAMRIGRLLRRVNAIVIVGRAKATEAGAAQPIGGQCIAACVYALMGAVQRIVPKESVVALMRMYLPMQSENTTSKQHDDGKMRRVLTDYAKEMGVDPAVVDLAEGQTDDKLRPLSADEIEKLLHGARKLSNGSTGEAAAPQPQTTACGAGATMPNWQGGSGVVVGFLNTEQAIQLLQATQARTKLAINPNFLGNRRALIRIDGAENGHQVVALVPVRMKVDPGDRVKYEGGRLDSSLPCHYIPNLIINPR</sequence>